<reference evidence="11 12" key="1">
    <citation type="journal article" date="2018" name="Evol. Lett.">
        <title>Horizontal gene cluster transfer increased hallucinogenic mushroom diversity.</title>
        <authorList>
            <person name="Reynolds H.T."/>
            <person name="Vijayakumar V."/>
            <person name="Gluck-Thaler E."/>
            <person name="Korotkin H.B."/>
            <person name="Matheny P.B."/>
            <person name="Slot J.C."/>
        </authorList>
    </citation>
    <scope>NUCLEOTIDE SEQUENCE [LARGE SCALE GENOMIC DNA]</scope>
    <source>
        <strain evidence="11 12">SRW20</strain>
    </source>
</reference>
<feature type="transmembrane region" description="Helical" evidence="9">
    <location>
        <begin position="199"/>
        <end position="220"/>
    </location>
</feature>
<keyword evidence="6 9" id="KW-1133">Transmembrane helix</keyword>
<dbReference type="InterPro" id="IPR013057">
    <property type="entry name" value="AA_transpt_TM"/>
</dbReference>
<dbReference type="GO" id="GO:0016020">
    <property type="term" value="C:membrane"/>
    <property type="evidence" value="ECO:0007669"/>
    <property type="project" value="UniProtKB-SubCell"/>
</dbReference>
<accession>A0A409YWS4</accession>
<dbReference type="Pfam" id="PF01490">
    <property type="entry name" value="Aa_trans"/>
    <property type="match status" value="1"/>
</dbReference>
<evidence type="ECO:0000313" key="11">
    <source>
        <dbReference type="EMBL" id="PPR07403.1"/>
    </source>
</evidence>
<feature type="transmembrane region" description="Helical" evidence="9">
    <location>
        <begin position="286"/>
        <end position="308"/>
    </location>
</feature>
<feature type="transmembrane region" description="Helical" evidence="9">
    <location>
        <begin position="510"/>
        <end position="528"/>
    </location>
</feature>
<dbReference type="AlphaFoldDB" id="A0A409YWS4"/>
<dbReference type="GO" id="GO:0005783">
    <property type="term" value="C:endoplasmic reticulum"/>
    <property type="evidence" value="ECO:0007669"/>
    <property type="project" value="TreeGrafter"/>
</dbReference>
<comment type="caution">
    <text evidence="11">The sequence shown here is derived from an EMBL/GenBank/DDBJ whole genome shotgun (WGS) entry which is preliminary data.</text>
</comment>
<gene>
    <name evidence="11" type="ORF">CVT26_013719</name>
</gene>
<feature type="domain" description="Amino acid transporter transmembrane" evidence="10">
    <location>
        <begin position="168"/>
        <end position="559"/>
    </location>
</feature>
<feature type="transmembrane region" description="Helical" evidence="9">
    <location>
        <begin position="540"/>
        <end position="561"/>
    </location>
</feature>
<feature type="transmembrane region" description="Helical" evidence="9">
    <location>
        <begin position="439"/>
        <end position="459"/>
    </location>
</feature>
<name>A0A409YWS4_9AGAR</name>
<dbReference type="Proteomes" id="UP000284706">
    <property type="component" value="Unassembled WGS sequence"/>
</dbReference>
<evidence type="ECO:0000256" key="4">
    <source>
        <dbReference type="ARBA" id="ARBA00022692"/>
    </source>
</evidence>
<feature type="compositionally biased region" description="Polar residues" evidence="8">
    <location>
        <begin position="1"/>
        <end position="35"/>
    </location>
</feature>
<dbReference type="OrthoDB" id="28208at2759"/>
<evidence type="ECO:0000256" key="1">
    <source>
        <dbReference type="ARBA" id="ARBA00004141"/>
    </source>
</evidence>
<keyword evidence="7 9" id="KW-0472">Membrane</keyword>
<feature type="transmembrane region" description="Helical" evidence="9">
    <location>
        <begin position="173"/>
        <end position="193"/>
    </location>
</feature>
<evidence type="ECO:0000313" key="12">
    <source>
        <dbReference type="Proteomes" id="UP000284706"/>
    </source>
</evidence>
<organism evidence="11 12">
    <name type="scientific">Gymnopilus dilepis</name>
    <dbReference type="NCBI Taxonomy" id="231916"/>
    <lineage>
        <taxon>Eukaryota</taxon>
        <taxon>Fungi</taxon>
        <taxon>Dikarya</taxon>
        <taxon>Basidiomycota</taxon>
        <taxon>Agaricomycotina</taxon>
        <taxon>Agaricomycetes</taxon>
        <taxon>Agaricomycetidae</taxon>
        <taxon>Agaricales</taxon>
        <taxon>Agaricineae</taxon>
        <taxon>Hymenogastraceae</taxon>
        <taxon>Gymnopilus</taxon>
    </lineage>
</organism>
<evidence type="ECO:0000259" key="10">
    <source>
        <dbReference type="Pfam" id="PF01490"/>
    </source>
</evidence>
<proteinExistence type="inferred from homology"/>
<dbReference type="PANTHER" id="PTHR22950">
    <property type="entry name" value="AMINO ACID TRANSPORTER"/>
    <property type="match status" value="1"/>
</dbReference>
<evidence type="ECO:0000256" key="7">
    <source>
        <dbReference type="ARBA" id="ARBA00023136"/>
    </source>
</evidence>
<keyword evidence="4 9" id="KW-0812">Transmembrane</keyword>
<feature type="transmembrane region" description="Helical" evidence="9">
    <location>
        <begin position="397"/>
        <end position="419"/>
    </location>
</feature>
<keyword evidence="5" id="KW-0029">Amino-acid transport</keyword>
<protein>
    <recommendedName>
        <fullName evidence="10">Amino acid transporter transmembrane domain-containing protein</fullName>
    </recommendedName>
</protein>
<dbReference type="GO" id="GO:0015179">
    <property type="term" value="F:L-amino acid transmembrane transporter activity"/>
    <property type="evidence" value="ECO:0007669"/>
    <property type="project" value="TreeGrafter"/>
</dbReference>
<feature type="transmembrane region" description="Helical" evidence="9">
    <location>
        <begin position="361"/>
        <end position="385"/>
    </location>
</feature>
<dbReference type="EMBL" id="NHYE01000131">
    <property type="protein sequence ID" value="PPR07403.1"/>
    <property type="molecule type" value="Genomic_DNA"/>
</dbReference>
<comment type="similarity">
    <text evidence="2">Belongs to the amino acid/polyamine transporter 2 family.</text>
</comment>
<feature type="region of interest" description="Disordered" evidence="8">
    <location>
        <begin position="1"/>
        <end position="94"/>
    </location>
</feature>
<dbReference type="InParanoid" id="A0A409YWS4"/>
<evidence type="ECO:0000256" key="8">
    <source>
        <dbReference type="SAM" id="MobiDB-lite"/>
    </source>
</evidence>
<evidence type="ECO:0000256" key="5">
    <source>
        <dbReference type="ARBA" id="ARBA00022970"/>
    </source>
</evidence>
<dbReference type="PANTHER" id="PTHR22950:SF458">
    <property type="entry name" value="SODIUM-COUPLED NEUTRAL AMINO ACID TRANSPORTER 11-RELATED"/>
    <property type="match status" value="1"/>
</dbReference>
<evidence type="ECO:0000256" key="3">
    <source>
        <dbReference type="ARBA" id="ARBA00022448"/>
    </source>
</evidence>
<dbReference type="STRING" id="231916.A0A409YWS4"/>
<sequence length="575" mass="62724">MFKSSTRARQNGSLELESSQPLLDSRTNPGSQTIFNAGDDDDDLEGSNALVTPKTSRGGHTVTFSEEVQLIAPPLRSTTSSREAQFEQDDDELDDDAVRELDSARVAPRGEHDQRMPLLVGLFESSAARRSLDASLPLHTTNGNGTTVEIGQDTVDLDELAAKRTAGGGMIDSVANMANSILGAGIIGLPYAIRQAGFFTGLFLLVILCGVTDWTIRLIVINAKLSGSHSYIDVMTRCFGSSGRAAVSFFQFAFAFGGMCAFGIIIGDTLPQVIRSVFPTLPTIPFARIFANRQFLIAFCTICFSYPLSLYRDIHKLARASGLALIGMLIIVFSVLIEGPHVPPELKGRQQGRFSFIEPGIFQAIGVISFAFVCHHNSLLIYGSLRTPTLDRFAKVTHISTFISLVCCMTLAVSAYLVFTDKTQGNILNNFPQNDSLINVARFAFGLNMFTTLPLELFVCREVVEQYFFSHEPYNPQRHLFFTTVILYSSMFVALITCDLGVMLEITGGVSATALAFIFPAACYIKLVDKSLPWHSRTKLPAVICVGFGVSVMGISLYLALAKSWTPEGSPKICM</sequence>
<feature type="transmembrane region" description="Helical" evidence="9">
    <location>
        <begin position="480"/>
        <end position="504"/>
    </location>
</feature>
<evidence type="ECO:0000256" key="6">
    <source>
        <dbReference type="ARBA" id="ARBA00022989"/>
    </source>
</evidence>
<keyword evidence="3" id="KW-0813">Transport</keyword>
<feature type="transmembrane region" description="Helical" evidence="9">
    <location>
        <begin position="320"/>
        <end position="341"/>
    </location>
</feature>
<evidence type="ECO:0000256" key="9">
    <source>
        <dbReference type="SAM" id="Phobius"/>
    </source>
</evidence>
<feature type="transmembrane region" description="Helical" evidence="9">
    <location>
        <begin position="245"/>
        <end position="266"/>
    </location>
</feature>
<keyword evidence="12" id="KW-1185">Reference proteome</keyword>
<comment type="subcellular location">
    <subcellularLocation>
        <location evidence="1">Membrane</location>
        <topology evidence="1">Multi-pass membrane protein</topology>
    </subcellularLocation>
</comment>
<evidence type="ECO:0000256" key="2">
    <source>
        <dbReference type="ARBA" id="ARBA00008066"/>
    </source>
</evidence>